<dbReference type="GO" id="GO:0000502">
    <property type="term" value="C:proteasome complex"/>
    <property type="evidence" value="ECO:0007669"/>
    <property type="project" value="UniProtKB-KW"/>
</dbReference>
<dbReference type="GO" id="GO:0019941">
    <property type="term" value="P:modification-dependent protein catabolic process"/>
    <property type="evidence" value="ECO:0007669"/>
    <property type="project" value="InterPro"/>
</dbReference>
<protein>
    <submittedName>
        <fullName evidence="2">Proteasome accessory factor PafA2 family protein</fullName>
    </submittedName>
</protein>
<dbReference type="GO" id="GO:0005524">
    <property type="term" value="F:ATP binding"/>
    <property type="evidence" value="ECO:0007669"/>
    <property type="project" value="TreeGrafter"/>
</dbReference>
<dbReference type="Pfam" id="PF03136">
    <property type="entry name" value="Pup_ligase"/>
    <property type="match status" value="1"/>
</dbReference>
<dbReference type="Proteomes" id="UP000595895">
    <property type="component" value="Chromosome"/>
</dbReference>
<proteinExistence type="predicted"/>
<sequence>MITVRRIMGIETEYALLDRDEPGADPQQLATDLLYAYATAAAPQAPSTLHVPSRTGRTLTRGAGTRFDYSGELPAVDARDGQEHALAPEARTDLEPGAVLTGTQARWIQRVGAFGQHYYRGTATHGANGCRLYVDHTHPEYASPEVLGPLAAATYDRAGDLLMHQAELALSAERGSRVQVIKNNTDGRGSAWGAHESYAVPRAVPWQLLTDVLLPLLVSRLVVCGSGRVGIGEAGEEPGFQILARADYVEQPVSLYTTRERPIVNTRDEPHADAGRWRRLHVITADSSSLAVSAVLRLGLTACVLGLVEEAPERAQALARRVALADPVTALRVFSRDLSLSARCPLAAGGQATALEIQRAFLEEVTSCLGPQAPDPETALVLGLWREALDALAQGPEQAAHLVEWCAKLSVLERLRERAGCGWEDLRLRAADLQFAVVDPGSSLAARLEEAGRVRPVLSAAQVAAAVTQAPQDTRAGGRAAFLRLFPDRVWAASWTSLVVDTDGKHLLRVTLPDPLHPTRAEVETAYASCADGGLEPAARLVATLKALGLEVPETPETFGWDEGFYAEADDGTGGGAGDGGAVAGTAARTGPASGAGPAEAAEPGAPPARAARDPGPP</sequence>
<dbReference type="PANTHER" id="PTHR42307">
    <property type="entry name" value="PUP DEAMIDASE/DEPUPYLASE"/>
    <property type="match status" value="1"/>
</dbReference>
<evidence type="ECO:0000313" key="2">
    <source>
        <dbReference type="EMBL" id="QQM68425.1"/>
    </source>
</evidence>
<feature type="region of interest" description="Disordered" evidence="1">
    <location>
        <begin position="564"/>
        <end position="618"/>
    </location>
</feature>
<feature type="compositionally biased region" description="Gly residues" evidence="1">
    <location>
        <begin position="572"/>
        <end position="583"/>
    </location>
</feature>
<name>A0A7T7MBR8_9ACTO</name>
<dbReference type="GO" id="GO:0008233">
    <property type="term" value="F:peptidase activity"/>
    <property type="evidence" value="ECO:0007669"/>
    <property type="project" value="TreeGrafter"/>
</dbReference>
<dbReference type="PANTHER" id="PTHR42307:SF2">
    <property type="entry name" value="PUP DEAMIDASE_DEPUPYLASE"/>
    <property type="match status" value="1"/>
</dbReference>
<keyword evidence="3" id="KW-1185">Reference proteome</keyword>
<dbReference type="KEGG" id="awe:JG540_07845"/>
<evidence type="ECO:0000313" key="3">
    <source>
        <dbReference type="Proteomes" id="UP000595895"/>
    </source>
</evidence>
<dbReference type="InterPro" id="IPR004347">
    <property type="entry name" value="Pup_ligase/deamidase"/>
</dbReference>
<dbReference type="AlphaFoldDB" id="A0A7T7MBR8"/>
<gene>
    <name evidence="2" type="ORF">JG540_07845</name>
</gene>
<accession>A0A7T7MBR8</accession>
<dbReference type="GO" id="GO:0016811">
    <property type="term" value="F:hydrolase activity, acting on carbon-nitrogen (but not peptide) bonds, in linear amides"/>
    <property type="evidence" value="ECO:0007669"/>
    <property type="project" value="TreeGrafter"/>
</dbReference>
<keyword evidence="2" id="KW-0647">Proteasome</keyword>
<dbReference type="EMBL" id="CP066802">
    <property type="protein sequence ID" value="QQM68425.1"/>
    <property type="molecule type" value="Genomic_DNA"/>
</dbReference>
<evidence type="ECO:0000256" key="1">
    <source>
        <dbReference type="SAM" id="MobiDB-lite"/>
    </source>
</evidence>
<organism evidence="2 3">
    <name type="scientific">Actinomyces weissii</name>
    <dbReference type="NCBI Taxonomy" id="675090"/>
    <lineage>
        <taxon>Bacteria</taxon>
        <taxon>Bacillati</taxon>
        <taxon>Actinomycetota</taxon>
        <taxon>Actinomycetes</taxon>
        <taxon>Actinomycetales</taxon>
        <taxon>Actinomycetaceae</taxon>
        <taxon>Actinomyces</taxon>
    </lineage>
</organism>
<reference evidence="2 3" key="1">
    <citation type="submission" date="2020-12" db="EMBL/GenBank/DDBJ databases">
        <authorList>
            <person name="Zhou J."/>
        </authorList>
    </citation>
    <scope>NUCLEOTIDE SEQUENCE [LARGE SCALE GENOMIC DNA]</scope>
    <source>
        <strain evidence="2 3">CCUG 61299</strain>
    </source>
</reference>
<dbReference type="GO" id="GO:0070490">
    <property type="term" value="P:protein pupylation"/>
    <property type="evidence" value="ECO:0007669"/>
    <property type="project" value="TreeGrafter"/>
</dbReference>
<feature type="compositionally biased region" description="Low complexity" evidence="1">
    <location>
        <begin position="584"/>
        <end position="610"/>
    </location>
</feature>
<dbReference type="GO" id="GO:0010498">
    <property type="term" value="P:proteasomal protein catabolic process"/>
    <property type="evidence" value="ECO:0007669"/>
    <property type="project" value="InterPro"/>
</dbReference>